<comment type="caution">
    <text evidence="1">The sequence shown here is derived from an EMBL/GenBank/DDBJ whole genome shotgun (WGS) entry which is preliminary data.</text>
</comment>
<protein>
    <submittedName>
        <fullName evidence="1">Uncharacterized protein</fullName>
    </submittedName>
</protein>
<proteinExistence type="predicted"/>
<name>A0AC61PNI2_9FIRM</name>
<organism evidence="1 2">
    <name type="scientific">Aristaeella lactis</name>
    <dbReference type="NCBI Taxonomy" id="3046383"/>
    <lineage>
        <taxon>Bacteria</taxon>
        <taxon>Bacillati</taxon>
        <taxon>Bacillota</taxon>
        <taxon>Clostridia</taxon>
        <taxon>Eubacteriales</taxon>
        <taxon>Aristaeellaceae</taxon>
        <taxon>Aristaeella</taxon>
    </lineage>
</organism>
<evidence type="ECO:0000313" key="1">
    <source>
        <dbReference type="EMBL" id="SMC77192.1"/>
    </source>
</evidence>
<keyword evidence="2" id="KW-1185">Reference proteome</keyword>
<dbReference type="Proteomes" id="UP000192328">
    <property type="component" value="Unassembled WGS sequence"/>
</dbReference>
<gene>
    <name evidence="1" type="ORF">SAMN06297397_2435</name>
</gene>
<reference evidence="1" key="1">
    <citation type="submission" date="2017-04" db="EMBL/GenBank/DDBJ databases">
        <authorList>
            <person name="Varghese N."/>
            <person name="Submissions S."/>
        </authorList>
    </citation>
    <scope>NUCLEOTIDE SEQUENCE</scope>
    <source>
        <strain evidence="1">WTE2008</strain>
    </source>
</reference>
<sequence length="364" mass="41884">MIKKVICICLIAVILIPGIVCALSMDNTYLPEEIRLLIQKEETLNGFELITADEDTLRGYPTDISLVMLAKGECCILFVARETDAGWITQACSRKSLYPTKVMNEGIKLTKIDSQRFEIGWPGETYRFYAGGTDHYCWFYEAEIQTDKGICIAKGEGRESILFTCNGEETRWFPPYYDNQTWLNFNPYLFPKSIEEADRSNRIMASLSEYFPDGTAIKIKHLKRKTHLYNCPDKNSKEIDTSLLFKQDTFIYYGCLDDEWYIVGYQNDHDYSCVGYITKKMLSLSKREQRITKIALYNTPLIAEENTWLTMDPFYSQNQYIEIPAGTKMIGLGGLDANYVYVEVEINGETIRGFAPKKHLDTIC</sequence>
<evidence type="ECO:0000313" key="2">
    <source>
        <dbReference type="Proteomes" id="UP000192328"/>
    </source>
</evidence>
<dbReference type="EMBL" id="FWXZ01000005">
    <property type="protein sequence ID" value="SMC77192.1"/>
    <property type="molecule type" value="Genomic_DNA"/>
</dbReference>
<accession>A0AC61PNI2</accession>